<dbReference type="Pfam" id="PF05544">
    <property type="entry name" value="Pro_racemase"/>
    <property type="match status" value="1"/>
</dbReference>
<protein>
    <submittedName>
        <fullName evidence="2">Uncharacterized protein</fullName>
    </submittedName>
</protein>
<dbReference type="InterPro" id="IPR008794">
    <property type="entry name" value="Pro_racemase_fam"/>
</dbReference>
<dbReference type="AlphaFoldDB" id="A0A254TEY7"/>
<name>A0A254TEY7_9BURK</name>
<evidence type="ECO:0000256" key="1">
    <source>
        <dbReference type="ARBA" id="ARBA00007529"/>
    </source>
</evidence>
<dbReference type="RefSeq" id="WP_088710592.1">
    <property type="nucleotide sequence ID" value="NZ_LSTO01000015.1"/>
</dbReference>
<keyword evidence="3" id="KW-1185">Reference proteome</keyword>
<gene>
    <name evidence="2" type="ORF">AYR66_02380</name>
</gene>
<dbReference type="Proteomes" id="UP000197535">
    <property type="component" value="Unassembled WGS sequence"/>
</dbReference>
<proteinExistence type="inferred from homology"/>
<dbReference type="EMBL" id="LSTO01000015">
    <property type="protein sequence ID" value="OWW18228.1"/>
    <property type="molecule type" value="Genomic_DNA"/>
</dbReference>
<reference evidence="2 3" key="1">
    <citation type="submission" date="2016-02" db="EMBL/GenBank/DDBJ databases">
        <authorList>
            <person name="Wen L."/>
            <person name="He K."/>
            <person name="Yang H."/>
        </authorList>
    </citation>
    <scope>NUCLEOTIDE SEQUENCE [LARGE SCALE GENOMIC DNA]</scope>
    <source>
        <strain evidence="2 3">TSA40</strain>
    </source>
</reference>
<sequence>MISIIDTRADGARMRLVLEGGPDLGRGPLSKRAQCLLQWHEHFRVAVLADTRDTPGIAGALLCEPHAPGCSAGLIVFDSDGLLPLSGAGLVGLTLALARLGRIVAGRHRFETASGMVDVLLHGDGSVSIPGGRQGSAEGVYSPAAFSHAGISIHSYKSTERFLRPGQWKGRSRSCFRTAAVR</sequence>
<evidence type="ECO:0000313" key="2">
    <source>
        <dbReference type="EMBL" id="OWW18228.1"/>
    </source>
</evidence>
<dbReference type="OrthoDB" id="181267at2"/>
<accession>A0A254TEY7</accession>
<organism evidence="2 3">
    <name type="scientific">Noviherbaspirillum denitrificans</name>
    <dbReference type="NCBI Taxonomy" id="1968433"/>
    <lineage>
        <taxon>Bacteria</taxon>
        <taxon>Pseudomonadati</taxon>
        <taxon>Pseudomonadota</taxon>
        <taxon>Betaproteobacteria</taxon>
        <taxon>Burkholderiales</taxon>
        <taxon>Oxalobacteraceae</taxon>
        <taxon>Noviherbaspirillum</taxon>
    </lineage>
</organism>
<comment type="similarity">
    <text evidence="1">Belongs to the proline racemase family.</text>
</comment>
<evidence type="ECO:0000313" key="3">
    <source>
        <dbReference type="Proteomes" id="UP000197535"/>
    </source>
</evidence>
<comment type="caution">
    <text evidence="2">The sequence shown here is derived from an EMBL/GenBank/DDBJ whole genome shotgun (WGS) entry which is preliminary data.</text>
</comment>
<dbReference type="SUPFAM" id="SSF54506">
    <property type="entry name" value="Diaminopimelate epimerase-like"/>
    <property type="match status" value="1"/>
</dbReference>
<dbReference type="Gene3D" id="3.10.310.10">
    <property type="entry name" value="Diaminopimelate Epimerase, Chain A, domain 1"/>
    <property type="match status" value="1"/>
</dbReference>